<comment type="caution">
    <text evidence="2">The sequence shown here is derived from an EMBL/GenBank/DDBJ whole genome shotgun (WGS) entry which is preliminary data.</text>
</comment>
<gene>
    <name evidence="2" type="ORF">ENR64_07225</name>
</gene>
<keyword evidence="1" id="KW-1133">Transmembrane helix</keyword>
<feature type="transmembrane region" description="Helical" evidence="1">
    <location>
        <begin position="17"/>
        <end position="36"/>
    </location>
</feature>
<evidence type="ECO:0000313" key="2">
    <source>
        <dbReference type="EMBL" id="HFM97548.1"/>
    </source>
</evidence>
<protein>
    <submittedName>
        <fullName evidence="2">DUF3593 domain-containing protein</fullName>
    </submittedName>
</protein>
<sequence length="133" mass="15182">MFAAGWLWYRSRKPRSLSLNSLAPWFLLLPPTSLFAVSKENLFAFSLFPYLGFLWFLTRSKQTPRLALFGFYMTLVFVMVTIPAGIYAKVQYQAELANVDWLHGGAEVFLTLANILVVLGFRKAVIEKEAQLI</sequence>
<keyword evidence="1" id="KW-0472">Membrane</keyword>
<keyword evidence="1" id="KW-0812">Transmembrane</keyword>
<dbReference type="AlphaFoldDB" id="A0A7C3KDP6"/>
<dbReference type="EMBL" id="DSRU01000090">
    <property type="protein sequence ID" value="HFM97548.1"/>
    <property type="molecule type" value="Genomic_DNA"/>
</dbReference>
<feature type="transmembrane region" description="Helical" evidence="1">
    <location>
        <begin position="101"/>
        <end position="121"/>
    </location>
</feature>
<feature type="transmembrane region" description="Helical" evidence="1">
    <location>
        <begin position="42"/>
        <end position="58"/>
    </location>
</feature>
<proteinExistence type="predicted"/>
<dbReference type="InterPro" id="IPR021995">
    <property type="entry name" value="DUF3593"/>
</dbReference>
<organism evidence="2">
    <name type="scientific">Oscillatoriales cyanobacterium SpSt-418</name>
    <dbReference type="NCBI Taxonomy" id="2282169"/>
    <lineage>
        <taxon>Bacteria</taxon>
        <taxon>Bacillati</taxon>
        <taxon>Cyanobacteriota</taxon>
        <taxon>Cyanophyceae</taxon>
        <taxon>Oscillatoriophycideae</taxon>
        <taxon>Oscillatoriales</taxon>
    </lineage>
</organism>
<name>A0A7C3KDP6_9CYAN</name>
<dbReference type="PANTHER" id="PTHR35473:SF3">
    <property type="entry name" value="1-ACYL-SN-GLYCEROL-3-PHOSPHATE ACYLTRANSFERASE"/>
    <property type="match status" value="1"/>
</dbReference>
<dbReference type="PANTHER" id="PTHR35473">
    <property type="entry name" value="1-ACYL-SN-GLYCEROL-3-PHOSPHATE ACYLTRANSFERASE"/>
    <property type="match status" value="1"/>
</dbReference>
<accession>A0A7C3KDP6</accession>
<dbReference type="Pfam" id="PF12159">
    <property type="entry name" value="DUF3593"/>
    <property type="match status" value="1"/>
</dbReference>
<reference evidence="2" key="1">
    <citation type="journal article" date="2020" name="mSystems">
        <title>Genome- and Community-Level Interaction Insights into Carbon Utilization and Element Cycling Functions of Hydrothermarchaeota in Hydrothermal Sediment.</title>
        <authorList>
            <person name="Zhou Z."/>
            <person name="Liu Y."/>
            <person name="Xu W."/>
            <person name="Pan J."/>
            <person name="Luo Z.H."/>
            <person name="Li M."/>
        </authorList>
    </citation>
    <scope>NUCLEOTIDE SEQUENCE [LARGE SCALE GENOMIC DNA]</scope>
    <source>
        <strain evidence="2">SpSt-418</strain>
    </source>
</reference>
<evidence type="ECO:0000256" key="1">
    <source>
        <dbReference type="SAM" id="Phobius"/>
    </source>
</evidence>
<feature type="transmembrane region" description="Helical" evidence="1">
    <location>
        <begin position="70"/>
        <end position="89"/>
    </location>
</feature>